<name>A0A7S4HDI4_9EUKA</name>
<dbReference type="Pfam" id="PF00005">
    <property type="entry name" value="ABC_tran"/>
    <property type="match status" value="2"/>
</dbReference>
<dbReference type="InterPro" id="IPR016024">
    <property type="entry name" value="ARM-type_fold"/>
</dbReference>
<feature type="repeat" description="HEAT" evidence="11">
    <location>
        <begin position="161"/>
        <end position="197"/>
    </location>
</feature>
<evidence type="ECO:0000259" key="12">
    <source>
        <dbReference type="PROSITE" id="PS50893"/>
    </source>
</evidence>
<evidence type="ECO:0000256" key="3">
    <source>
        <dbReference type="ARBA" id="ARBA00011054"/>
    </source>
</evidence>
<evidence type="ECO:0000256" key="5">
    <source>
        <dbReference type="ARBA" id="ARBA00022737"/>
    </source>
</evidence>
<keyword evidence="4" id="KW-0963">Cytoplasm</keyword>
<evidence type="ECO:0000256" key="8">
    <source>
        <dbReference type="ARBA" id="ARBA00022840"/>
    </source>
</evidence>
<evidence type="ECO:0000256" key="4">
    <source>
        <dbReference type="ARBA" id="ARBA00022490"/>
    </source>
</evidence>
<dbReference type="SMART" id="SM00382">
    <property type="entry name" value="AAA"/>
    <property type="match status" value="2"/>
</dbReference>
<gene>
    <name evidence="13" type="ORF">CPOL0286_LOCUS1356</name>
</gene>
<dbReference type="SUPFAM" id="SSF48371">
    <property type="entry name" value="ARM repeat"/>
    <property type="match status" value="1"/>
</dbReference>
<evidence type="ECO:0000256" key="9">
    <source>
        <dbReference type="ARBA" id="ARBA00022917"/>
    </source>
</evidence>
<dbReference type="InterPro" id="IPR003593">
    <property type="entry name" value="AAA+_ATPase"/>
</dbReference>
<dbReference type="CDD" id="cd03221">
    <property type="entry name" value="ABCF_EF-3"/>
    <property type="match status" value="1"/>
</dbReference>
<evidence type="ECO:0000313" key="13">
    <source>
        <dbReference type="EMBL" id="CAE2196002.1"/>
    </source>
</evidence>
<feature type="domain" description="ABC transporter" evidence="12">
    <location>
        <begin position="407"/>
        <end position="647"/>
    </location>
</feature>
<accession>A0A7S4HDI4</accession>
<dbReference type="GO" id="GO:0003746">
    <property type="term" value="F:translation elongation factor activity"/>
    <property type="evidence" value="ECO:0007669"/>
    <property type="project" value="UniProtKB-KW"/>
</dbReference>
<dbReference type="GO" id="GO:0005737">
    <property type="term" value="C:cytoplasm"/>
    <property type="evidence" value="ECO:0007669"/>
    <property type="project" value="UniProtKB-SubCell"/>
</dbReference>
<dbReference type="PROSITE" id="PS50893">
    <property type="entry name" value="ABC_TRANSPORTER_2"/>
    <property type="match status" value="2"/>
</dbReference>
<reference evidence="13" key="1">
    <citation type="submission" date="2021-01" db="EMBL/GenBank/DDBJ databases">
        <authorList>
            <person name="Corre E."/>
            <person name="Pelletier E."/>
            <person name="Niang G."/>
            <person name="Scheremetjew M."/>
            <person name="Finn R."/>
            <person name="Kale V."/>
            <person name="Holt S."/>
            <person name="Cochrane G."/>
            <person name="Meng A."/>
            <person name="Brown T."/>
            <person name="Cohen L."/>
        </authorList>
    </citation>
    <scope>NUCLEOTIDE SEQUENCE</scope>
    <source>
        <strain evidence="13">UIO037</strain>
    </source>
</reference>
<dbReference type="PANTHER" id="PTHR19211:SF5">
    <property type="entry name" value="ELONGATION FACTOR 3A-RELATED"/>
    <property type="match status" value="1"/>
</dbReference>
<comment type="catalytic activity">
    <reaction evidence="10">
        <text>ATP + H2O = ADP + phosphate + H(+)</text>
        <dbReference type="Rhea" id="RHEA:13065"/>
        <dbReference type="ChEBI" id="CHEBI:15377"/>
        <dbReference type="ChEBI" id="CHEBI:15378"/>
        <dbReference type="ChEBI" id="CHEBI:30616"/>
        <dbReference type="ChEBI" id="CHEBI:43474"/>
        <dbReference type="ChEBI" id="CHEBI:456216"/>
    </reaction>
</comment>
<dbReference type="SUPFAM" id="SSF52540">
    <property type="entry name" value="P-loop containing nucleoside triphosphate hydrolases"/>
    <property type="match status" value="2"/>
</dbReference>
<dbReference type="InterPro" id="IPR047038">
    <property type="entry name" value="eEF3_chromodomain-like_sf"/>
</dbReference>
<dbReference type="InterPro" id="IPR021133">
    <property type="entry name" value="HEAT_type_2"/>
</dbReference>
<evidence type="ECO:0000256" key="2">
    <source>
        <dbReference type="ARBA" id="ARBA00004815"/>
    </source>
</evidence>
<dbReference type="PROSITE" id="PS00211">
    <property type="entry name" value="ABC_TRANSPORTER_1"/>
    <property type="match status" value="1"/>
</dbReference>
<dbReference type="InterPro" id="IPR050611">
    <property type="entry name" value="ABCF"/>
</dbReference>
<dbReference type="PANTHER" id="PTHR19211">
    <property type="entry name" value="ATP-BINDING TRANSPORT PROTEIN-RELATED"/>
    <property type="match status" value="1"/>
</dbReference>
<dbReference type="InterPro" id="IPR027417">
    <property type="entry name" value="P-loop_NTPase"/>
</dbReference>
<keyword evidence="5" id="KW-0677">Repeat</keyword>
<dbReference type="Pfam" id="PF24984">
    <property type="entry name" value="HEAT_EF3_GNC1"/>
    <property type="match status" value="1"/>
</dbReference>
<dbReference type="Gene3D" id="3.40.50.300">
    <property type="entry name" value="P-loop containing nucleotide triphosphate hydrolases"/>
    <property type="match status" value="2"/>
</dbReference>
<comment type="pathway">
    <text evidence="2">Protein biosynthesis; polypeptide chain elongation.</text>
</comment>
<keyword evidence="8" id="KW-0067">ATP-binding</keyword>
<evidence type="ECO:0000256" key="7">
    <source>
        <dbReference type="ARBA" id="ARBA00022768"/>
    </source>
</evidence>
<evidence type="ECO:0000256" key="11">
    <source>
        <dbReference type="PROSITE-ProRule" id="PRU00103"/>
    </source>
</evidence>
<dbReference type="GO" id="GO:0016887">
    <property type="term" value="F:ATP hydrolysis activity"/>
    <property type="evidence" value="ECO:0007669"/>
    <property type="project" value="InterPro"/>
</dbReference>
<keyword evidence="9" id="KW-0648">Protein biosynthesis</keyword>
<protein>
    <recommendedName>
        <fullName evidence="12">ABC transporter domain-containing protein</fullName>
    </recommendedName>
</protein>
<feature type="domain" description="ABC transporter" evidence="12">
    <location>
        <begin position="675"/>
        <end position="1001"/>
    </location>
</feature>
<dbReference type="Gene3D" id="2.40.50.990">
    <property type="match status" value="1"/>
</dbReference>
<sequence length="1061" mass="115727">MPIDIANLTSSDTPETREAEAGKLADAFIAAGVAKNKEVFAKLKAELADKDKKKANSRAGVLCGLRVLLAKAGSAAEPFVAPFLLAAIEAAADKAKPVSIEADKLCKALAGVITANGVSFILPAILEEGENKWQSNLVRCELFSLLASKHPAQIQLGLTTIIPCVAGLMWDVKPQVKEAATKAMNDVCETMDNRDVKGFVPSIVHCIGHPETVAETVHKLAGVVFVSEVYSSALAVMAPLLKRGFGDSTVSIIRNTARIVENMAKLVDDPYEVEPFIPTLLPALKRAKDEVSDPECRDVCDAAYTQLDKTSKQDVVWKRVEVAVVLEALKAAGGPADADVCAYVASVANSMLALKNIVAGDWSANLGPLLSAVMPAAKTGGVISKLLEACSTLVKVEEAKEEVDDAEQLCDCKFSLAYGNKVLLNQTVLKLKRGYRYGLCGRNDSGKTTLMRAIADQQVEGFPPPSELRTMFVETDVQGEVAPDDPNDERLLTELSVLDFVANHAGLKKYGVTEQMAREKLMAVGFAETEAVLPDGTMPAASLQKLVGRLSGGWRMKVALTRAMLMKADILLLDEPTNHLDPGNVKWVIDYLTGLSQVTSIIVSHDIKVLDQVCTHVLQIDNLKLKQFKGNLTEVAEKYVPDLMSYFKLKATKFSMRFPQPGMLEGVSSKGKHIMKMTNISFTYPSAAKAQLTGVTVRISLSTRAACIGANGAGKSTMIKLLTGELVPDKGSGEVWKHPNCRVAYVAQHAFHHIENHLEKTPNEYIRWRYEYGSDKEGLEKDTAKLTPEEEAKIKAPILIEYKTDEGVVKVQKCIFKRFTEGRRTASKGKEYEYEVAWQGDFSTWVPKSKLEANGFKKLIKHVDDKIAALATQLVRPLTQKFVETHLGDVGLAAEFATHTRMGALSGGQKVKVVLAGSMWNTPHVVILDEPTNYLDRDSLGALAEAIDSYDGGVVIISHNAQFVDQVCPEVWHLEHHTLNLKGSYDWLESANKEAVKLAAQEDSYIDGLGNEVQIQKKKKKASKAELKKIKKAIADKRKSGIECWTDEELEEAGFLVEGAE</sequence>
<dbReference type="Gene3D" id="1.25.10.10">
    <property type="entry name" value="Leucine-rich Repeat Variant"/>
    <property type="match status" value="1"/>
</dbReference>
<proteinExistence type="inferred from homology"/>
<evidence type="ECO:0000256" key="6">
    <source>
        <dbReference type="ARBA" id="ARBA00022741"/>
    </source>
</evidence>
<dbReference type="PROSITE" id="PS50077">
    <property type="entry name" value="HEAT_REPEAT"/>
    <property type="match status" value="1"/>
</dbReference>
<dbReference type="GO" id="GO:0005524">
    <property type="term" value="F:ATP binding"/>
    <property type="evidence" value="ECO:0007669"/>
    <property type="project" value="UniProtKB-KW"/>
</dbReference>
<comment type="subcellular location">
    <subcellularLocation>
        <location evidence="1">Cytoplasm</location>
    </subcellularLocation>
</comment>
<evidence type="ECO:0000256" key="1">
    <source>
        <dbReference type="ARBA" id="ARBA00004496"/>
    </source>
</evidence>
<dbReference type="Pfam" id="PF24987">
    <property type="entry name" value="HEAT_EF3_N"/>
    <property type="match status" value="1"/>
</dbReference>
<comment type="similarity">
    <text evidence="3">Belongs to the ABC transporter superfamily. ABCF family. EF3 subfamily.</text>
</comment>
<dbReference type="EMBL" id="HBKO01002684">
    <property type="protein sequence ID" value="CAE2196002.1"/>
    <property type="molecule type" value="Transcribed_RNA"/>
</dbReference>
<dbReference type="InterPro" id="IPR011989">
    <property type="entry name" value="ARM-like"/>
</dbReference>
<dbReference type="InterPro" id="IPR017871">
    <property type="entry name" value="ABC_transporter-like_CS"/>
</dbReference>
<dbReference type="AlphaFoldDB" id="A0A7S4HDI4"/>
<evidence type="ECO:0000256" key="10">
    <source>
        <dbReference type="ARBA" id="ARBA00049360"/>
    </source>
</evidence>
<dbReference type="InterPro" id="IPR003439">
    <property type="entry name" value="ABC_transporter-like_ATP-bd"/>
</dbReference>
<dbReference type="UniPathway" id="UPA00345"/>
<keyword evidence="6" id="KW-0547">Nucleotide-binding</keyword>
<keyword evidence="7" id="KW-0251">Elongation factor</keyword>
<organism evidence="13">
    <name type="scientific">Prymnesium polylepis</name>
    <dbReference type="NCBI Taxonomy" id="72548"/>
    <lineage>
        <taxon>Eukaryota</taxon>
        <taxon>Haptista</taxon>
        <taxon>Haptophyta</taxon>
        <taxon>Prymnesiophyceae</taxon>
        <taxon>Prymnesiales</taxon>
        <taxon>Prymnesiaceae</taxon>
        <taxon>Prymnesium</taxon>
    </lineage>
</organism>